<evidence type="ECO:0000313" key="3">
    <source>
        <dbReference type="Proteomes" id="UP000766486"/>
    </source>
</evidence>
<dbReference type="EMBL" id="CABFNS010000862">
    <property type="protein sequence ID" value="VUC33330.1"/>
    <property type="molecule type" value="Genomic_DNA"/>
</dbReference>
<dbReference type="Proteomes" id="UP000766486">
    <property type="component" value="Unassembled WGS sequence"/>
</dbReference>
<comment type="caution">
    <text evidence="2">The sequence shown here is derived from an EMBL/GenBank/DDBJ whole genome shotgun (WGS) entry which is preliminary data.</text>
</comment>
<evidence type="ECO:0000256" key="1">
    <source>
        <dbReference type="SAM" id="MobiDB-lite"/>
    </source>
</evidence>
<protein>
    <submittedName>
        <fullName evidence="2">Uncharacterized protein</fullName>
    </submittedName>
</protein>
<feature type="region of interest" description="Disordered" evidence="1">
    <location>
        <begin position="177"/>
        <end position="196"/>
    </location>
</feature>
<accession>A0ABY6UTX8</accession>
<reference evidence="2 3" key="1">
    <citation type="submission" date="2019-06" db="EMBL/GenBank/DDBJ databases">
        <authorList>
            <person name="Broberg M."/>
        </authorList>
    </citation>
    <scope>NUCLEOTIDE SEQUENCE [LARGE SCALE GENOMIC DNA]</scope>
</reference>
<organism evidence="2 3">
    <name type="scientific">Bionectria ochroleuca</name>
    <name type="common">Gliocladium roseum</name>
    <dbReference type="NCBI Taxonomy" id="29856"/>
    <lineage>
        <taxon>Eukaryota</taxon>
        <taxon>Fungi</taxon>
        <taxon>Dikarya</taxon>
        <taxon>Ascomycota</taxon>
        <taxon>Pezizomycotina</taxon>
        <taxon>Sordariomycetes</taxon>
        <taxon>Hypocreomycetidae</taxon>
        <taxon>Hypocreales</taxon>
        <taxon>Bionectriaceae</taxon>
        <taxon>Clonostachys</taxon>
    </lineage>
</organism>
<gene>
    <name evidence="2" type="ORF">CLO192961_LOCUS346714</name>
</gene>
<keyword evidence="3" id="KW-1185">Reference proteome</keyword>
<proteinExistence type="predicted"/>
<sequence length="339" mass="34507">MKAVSNKIFHRNTSTNRLTLRAESRLDVTGDMGCASPSTVRFNHASDMVHWLSFGHINPSLNNALHRILDLLVAVIQIKPGILNPLCGQQRVGDLGHAGAARIALRVRRPAEGDLADGILRQQAGAEVDADEVGAPAGGAVELLVGDDLGLVVVGQDAVVDGLVVLLPLALGPPGGAGAAGADVGDEEEAGDGGGGGRGVYEVDCSVAVDLESLGDVVGLHLVQDAGCLLLAGDVLDAADEDVELARLAGAELLDCGDLLLGADDAGDGPGALEEERGEELGDLAVAAEDEDVMGHGGGDGLGLGSAGGGWSELFWWEGQSDQMKGVIYLGKVALEGPF</sequence>
<evidence type="ECO:0000313" key="2">
    <source>
        <dbReference type="EMBL" id="VUC33330.1"/>
    </source>
</evidence>
<name>A0ABY6UTX8_BIOOC</name>